<reference evidence="3 4" key="1">
    <citation type="submission" date="2018-07" db="EMBL/GenBank/DDBJ databases">
        <title>Whole Genome Shotgun Sequence of Streptomyces spongiicola strain 531S.</title>
        <authorList>
            <person name="Dohra H."/>
            <person name="Kodani S."/>
        </authorList>
    </citation>
    <scope>NUCLEOTIDE SEQUENCE [LARGE SCALE GENOMIC DNA]</scope>
    <source>
        <strain evidence="3 4">531S</strain>
    </source>
</reference>
<dbReference type="GO" id="GO:0010181">
    <property type="term" value="F:FMN binding"/>
    <property type="evidence" value="ECO:0007669"/>
    <property type="project" value="InterPro"/>
</dbReference>
<accession>A0A388T3H7</accession>
<sequence length="297" mass="27988">MMVAVAGTASAVALLLTLKQPGTSVAGAASQAGGVPPAASEPAGSGAVPAGGATVLGDEADTQFGPVQVELTLSGGRITGARTVKVPSTDANSRKIAESSVPKLNQAAVAAQSAEIDTVSGATYTSQGYIRSLQSALDKAGVAGAGAGTGQGSAPGAGSGAEAPGGEEPGGEEPGRDAGSGGEGPGSGSGDGSVAGGPGQGSGSGAAESVLGDVAGTQYGDVQVRLTVSGGRITGAEAVKTPGSDANSRRIAAGAVPKLNQAAVAAQSAEIDTVSGATYTSQGYIRSLQSALDKAGL</sequence>
<evidence type="ECO:0000256" key="1">
    <source>
        <dbReference type="SAM" id="MobiDB-lite"/>
    </source>
</evidence>
<organism evidence="3 4">
    <name type="scientific">Streptomyces spongiicola</name>
    <dbReference type="NCBI Taxonomy" id="1690221"/>
    <lineage>
        <taxon>Bacteria</taxon>
        <taxon>Bacillati</taxon>
        <taxon>Actinomycetota</taxon>
        <taxon>Actinomycetes</taxon>
        <taxon>Kitasatosporales</taxon>
        <taxon>Streptomycetaceae</taxon>
        <taxon>Streptomyces</taxon>
    </lineage>
</organism>
<dbReference type="Gene3D" id="3.90.1010.20">
    <property type="match status" value="2"/>
</dbReference>
<dbReference type="AlphaFoldDB" id="A0A388T3H7"/>
<evidence type="ECO:0000259" key="2">
    <source>
        <dbReference type="SMART" id="SM00900"/>
    </source>
</evidence>
<feature type="domain" description="FMN-binding" evidence="2">
    <location>
        <begin position="218"/>
        <end position="295"/>
    </location>
</feature>
<dbReference type="InterPro" id="IPR007329">
    <property type="entry name" value="FMN-bd"/>
</dbReference>
<dbReference type="GO" id="GO:0016020">
    <property type="term" value="C:membrane"/>
    <property type="evidence" value="ECO:0007669"/>
    <property type="project" value="InterPro"/>
</dbReference>
<evidence type="ECO:0000313" key="4">
    <source>
        <dbReference type="Proteomes" id="UP000265354"/>
    </source>
</evidence>
<feature type="compositionally biased region" description="Gly residues" evidence="1">
    <location>
        <begin position="146"/>
        <end position="159"/>
    </location>
</feature>
<name>A0A388T3H7_9ACTN</name>
<feature type="compositionally biased region" description="Gly residues" evidence="1">
    <location>
        <begin position="178"/>
        <end position="204"/>
    </location>
</feature>
<dbReference type="Pfam" id="PF04205">
    <property type="entry name" value="FMN_bind"/>
    <property type="match status" value="2"/>
</dbReference>
<evidence type="ECO:0000313" key="3">
    <source>
        <dbReference type="EMBL" id="GBQ01775.1"/>
    </source>
</evidence>
<feature type="region of interest" description="Disordered" evidence="1">
    <location>
        <begin position="26"/>
        <end position="46"/>
    </location>
</feature>
<dbReference type="Proteomes" id="UP000265354">
    <property type="component" value="Unassembled WGS sequence"/>
</dbReference>
<protein>
    <submittedName>
        <fullName evidence="3">FMN-binding protein</fullName>
    </submittedName>
</protein>
<comment type="caution">
    <text evidence="3">The sequence shown here is derived from an EMBL/GenBank/DDBJ whole genome shotgun (WGS) entry which is preliminary data.</text>
</comment>
<feature type="domain" description="FMN-binding" evidence="2">
    <location>
        <begin position="63"/>
        <end position="140"/>
    </location>
</feature>
<feature type="region of interest" description="Disordered" evidence="1">
    <location>
        <begin position="146"/>
        <end position="208"/>
    </location>
</feature>
<dbReference type="EMBL" id="BGZL01000008">
    <property type="protein sequence ID" value="GBQ01775.1"/>
    <property type="molecule type" value="Genomic_DNA"/>
</dbReference>
<proteinExistence type="predicted"/>
<gene>
    <name evidence="3" type="ORF">SSP531S_32220</name>
</gene>
<dbReference type="SMART" id="SM00900">
    <property type="entry name" value="FMN_bind"/>
    <property type="match status" value="2"/>
</dbReference>